<evidence type="ECO:0000313" key="3">
    <source>
        <dbReference type="Proteomes" id="UP000231279"/>
    </source>
</evidence>
<evidence type="ECO:0000256" key="1">
    <source>
        <dbReference type="ARBA" id="ARBA00009861"/>
    </source>
</evidence>
<dbReference type="Gene3D" id="3.30.559.10">
    <property type="entry name" value="Chloramphenicol acetyltransferase-like domain"/>
    <property type="match status" value="2"/>
</dbReference>
<comment type="similarity">
    <text evidence="1">Belongs to the plant acyltransferase family.</text>
</comment>
<dbReference type="STRING" id="429701.A0A2G9GTA8"/>
<dbReference type="InterPro" id="IPR050317">
    <property type="entry name" value="Plant_Fungal_Acyltransferase"/>
</dbReference>
<sequence length="432" mass="47653">MVSSPMEEGLLHSIKLSSIGPANVTGPDLVFEPENIDLAMKLHYLRGIYYFEKEAFEGLATLVIKEPMFLWLNQFPTTSGRFRRSESGRAYIKCNDCGVRFIEAKCEKTLEEWLETKDAGREKVLCRNGCIGPELSFSPLIYIQLTKFKCGGMAVGLSWAHVLGDAFSAAEFMNSLGRVVAGSGPERPINLAQTLTKSTNPDILPKAAEDPLSIKRVGPVGDNWVNVTECNMEPFSFTITPTQLTHLQSKLQKNGTNFAPFEAVSALIWQCIAKIRGEDSESRVVTICRKSEPNKAQNLLRNNQVVSVVKADFPPAGADVSDLAALVKDAAADERRKIEEAMEREHGQPDFILYGANLTFVNLEDARFYEFEYRGQKPVDVSYRIDGVGENGAALVLPAPRDGEGGMSVVAILPENEIARVKAEFKREGLIA</sequence>
<dbReference type="Pfam" id="PF02458">
    <property type="entry name" value="Transferase"/>
    <property type="match status" value="1"/>
</dbReference>
<dbReference type="AlphaFoldDB" id="A0A2G9GTA8"/>
<evidence type="ECO:0008006" key="4">
    <source>
        <dbReference type="Google" id="ProtNLM"/>
    </source>
</evidence>
<proteinExistence type="inferred from homology"/>
<protein>
    <recommendedName>
        <fullName evidence="4">Protein ECERIFERUM 26-like</fullName>
    </recommendedName>
</protein>
<reference evidence="3" key="1">
    <citation type="journal article" date="2018" name="Gigascience">
        <title>Genome assembly of the Pink Ipe (Handroanthus impetiginosus, Bignoniaceae), a highly valued, ecologically keystone Neotropical timber forest tree.</title>
        <authorList>
            <person name="Silva-Junior O.B."/>
            <person name="Grattapaglia D."/>
            <person name="Novaes E."/>
            <person name="Collevatti R.G."/>
        </authorList>
    </citation>
    <scope>NUCLEOTIDE SEQUENCE [LARGE SCALE GENOMIC DNA]</scope>
    <source>
        <strain evidence="3">cv. UFG-1</strain>
    </source>
</reference>
<name>A0A2G9GTA8_9LAMI</name>
<dbReference type="GO" id="GO:0016747">
    <property type="term" value="F:acyltransferase activity, transferring groups other than amino-acyl groups"/>
    <property type="evidence" value="ECO:0007669"/>
    <property type="project" value="TreeGrafter"/>
</dbReference>
<dbReference type="PANTHER" id="PTHR31642:SF115">
    <property type="entry name" value="PROTEIN ECERIFERUM 26-LIKE"/>
    <property type="match status" value="1"/>
</dbReference>
<dbReference type="PANTHER" id="PTHR31642">
    <property type="entry name" value="TRICHOTHECENE 3-O-ACETYLTRANSFERASE"/>
    <property type="match status" value="1"/>
</dbReference>
<organism evidence="2 3">
    <name type="scientific">Handroanthus impetiginosus</name>
    <dbReference type="NCBI Taxonomy" id="429701"/>
    <lineage>
        <taxon>Eukaryota</taxon>
        <taxon>Viridiplantae</taxon>
        <taxon>Streptophyta</taxon>
        <taxon>Embryophyta</taxon>
        <taxon>Tracheophyta</taxon>
        <taxon>Spermatophyta</taxon>
        <taxon>Magnoliopsida</taxon>
        <taxon>eudicotyledons</taxon>
        <taxon>Gunneridae</taxon>
        <taxon>Pentapetalae</taxon>
        <taxon>asterids</taxon>
        <taxon>lamiids</taxon>
        <taxon>Lamiales</taxon>
        <taxon>Bignoniaceae</taxon>
        <taxon>Crescentiina</taxon>
        <taxon>Tabebuia alliance</taxon>
        <taxon>Handroanthus</taxon>
    </lineage>
</organism>
<keyword evidence="3" id="KW-1185">Reference proteome</keyword>
<evidence type="ECO:0000313" key="2">
    <source>
        <dbReference type="EMBL" id="PIN08462.1"/>
    </source>
</evidence>
<comment type="caution">
    <text evidence="2">The sequence shown here is derived from an EMBL/GenBank/DDBJ whole genome shotgun (WGS) entry which is preliminary data.</text>
</comment>
<dbReference type="InterPro" id="IPR023213">
    <property type="entry name" value="CAT-like_dom_sf"/>
</dbReference>
<dbReference type="OrthoDB" id="1862401at2759"/>
<accession>A0A2G9GTA8</accession>
<gene>
    <name evidence="2" type="ORF">CDL12_18967</name>
</gene>
<dbReference type="Proteomes" id="UP000231279">
    <property type="component" value="Unassembled WGS sequence"/>
</dbReference>
<dbReference type="EMBL" id="NKXS01003806">
    <property type="protein sequence ID" value="PIN08462.1"/>
    <property type="molecule type" value="Genomic_DNA"/>
</dbReference>